<evidence type="ECO:0000259" key="19">
    <source>
        <dbReference type="Pfam" id="PF04324"/>
    </source>
</evidence>
<dbReference type="UniPathway" id="UPA00653"/>
<dbReference type="SUPFAM" id="SSF56014">
    <property type="entry name" value="Nitrite and sulphite reductase 4Fe-4S domain-like"/>
    <property type="match status" value="1"/>
</dbReference>
<evidence type="ECO:0000259" key="17">
    <source>
        <dbReference type="Pfam" id="PF01077"/>
    </source>
</evidence>
<dbReference type="InterPro" id="IPR036188">
    <property type="entry name" value="FAD/NAD-bd_sf"/>
</dbReference>
<keyword evidence="6 15" id="KW-0285">Flavoprotein</keyword>
<accession>A0A516GQS7</accession>
<dbReference type="Pfam" id="PF18267">
    <property type="entry name" value="Rubredoxin_C"/>
    <property type="match status" value="1"/>
</dbReference>
<dbReference type="InterPro" id="IPR041575">
    <property type="entry name" value="Rubredoxin_C"/>
</dbReference>
<dbReference type="SUPFAM" id="SSF55124">
    <property type="entry name" value="Nitrite/Sulfite reductase N-terminal domain-like"/>
    <property type="match status" value="1"/>
</dbReference>
<evidence type="ECO:0000256" key="12">
    <source>
        <dbReference type="ARBA" id="ARBA00023014"/>
    </source>
</evidence>
<feature type="binding site" evidence="16">
    <location>
        <position position="687"/>
    </location>
    <ligand>
        <name>[4Fe-4S] cluster</name>
        <dbReference type="ChEBI" id="CHEBI:49883"/>
    </ligand>
</feature>
<evidence type="ECO:0000256" key="4">
    <source>
        <dbReference type="ARBA" id="ARBA00022485"/>
    </source>
</evidence>
<feature type="domain" description="Nitrite/sulphite reductase 4Fe-4S" evidence="17">
    <location>
        <begin position="634"/>
        <end position="770"/>
    </location>
</feature>
<evidence type="ECO:0000256" key="8">
    <source>
        <dbReference type="ARBA" id="ARBA00022723"/>
    </source>
</evidence>
<evidence type="ECO:0000256" key="14">
    <source>
        <dbReference type="ARBA" id="ARBA00034078"/>
    </source>
</evidence>
<dbReference type="FunFam" id="3.30.413.10:FF:000007">
    <property type="entry name" value="Nitrite reductase [NAD(P)H] large subunit"/>
    <property type="match status" value="1"/>
</dbReference>
<keyword evidence="12 16" id="KW-0411">Iron-sulfur</keyword>
<feature type="domain" description="NADH-rubredoxin oxidoreductase C-terminal" evidence="21">
    <location>
        <begin position="325"/>
        <end position="389"/>
    </location>
</feature>
<dbReference type="InterPro" id="IPR005117">
    <property type="entry name" value="NiRdtase/SiRdtase_haem-b_fer"/>
</dbReference>
<dbReference type="Pfam" id="PF03460">
    <property type="entry name" value="NIR_SIR_ferr"/>
    <property type="match status" value="1"/>
</dbReference>
<feature type="domain" description="Nitrite/Sulfite reductase ferredoxin-like" evidence="18">
    <location>
        <begin position="562"/>
        <end position="623"/>
    </location>
</feature>
<comment type="cofactor">
    <cofactor evidence="1 15">
        <name>FAD</name>
        <dbReference type="ChEBI" id="CHEBI:57692"/>
    </cofactor>
</comment>
<feature type="domain" description="FAD/NAD(P)-binding" evidence="20">
    <location>
        <begin position="2"/>
        <end position="290"/>
    </location>
</feature>
<dbReference type="GO" id="GO:0051539">
    <property type="term" value="F:4 iron, 4 sulfur cluster binding"/>
    <property type="evidence" value="ECO:0007669"/>
    <property type="project" value="UniProtKB-KW"/>
</dbReference>
<evidence type="ECO:0000259" key="18">
    <source>
        <dbReference type="Pfam" id="PF03460"/>
    </source>
</evidence>
<dbReference type="InterPro" id="IPR017121">
    <property type="entry name" value="Nitrite_Rdtase_lsu"/>
</dbReference>
<evidence type="ECO:0000256" key="5">
    <source>
        <dbReference type="ARBA" id="ARBA00022617"/>
    </source>
</evidence>
<evidence type="ECO:0000259" key="21">
    <source>
        <dbReference type="Pfam" id="PF18267"/>
    </source>
</evidence>
<evidence type="ECO:0000256" key="9">
    <source>
        <dbReference type="ARBA" id="ARBA00022827"/>
    </source>
</evidence>
<evidence type="ECO:0000256" key="7">
    <source>
        <dbReference type="ARBA" id="ARBA00022714"/>
    </source>
</evidence>
<dbReference type="PANTHER" id="PTHR43809">
    <property type="entry name" value="NITRITE REDUCTASE (NADH) LARGE SUBUNIT"/>
    <property type="match status" value="1"/>
</dbReference>
<gene>
    <name evidence="22" type="primary">nirB</name>
    <name evidence="22" type="ORF">FNB79_07725</name>
</gene>
<dbReference type="InterPro" id="IPR036136">
    <property type="entry name" value="Nit/Sulf_reduc_fer-like_dom_sf"/>
</dbReference>
<keyword evidence="7" id="KW-0001">2Fe-2S</keyword>
<comment type="cofactor">
    <cofactor evidence="16">
        <name>[4Fe-4S] cluster</name>
        <dbReference type="ChEBI" id="CHEBI:49883"/>
    </cofactor>
    <text evidence="16">Binds 1 [4Fe-4S] cluster per subunit.</text>
</comment>
<proteinExistence type="inferred from homology"/>
<dbReference type="InterPro" id="IPR045854">
    <property type="entry name" value="NO2/SO3_Rdtase_4Fe4S_sf"/>
</dbReference>
<evidence type="ECO:0000256" key="1">
    <source>
        <dbReference type="ARBA" id="ARBA00001974"/>
    </source>
</evidence>
<keyword evidence="23" id="KW-1185">Reference proteome</keyword>
<dbReference type="PRINTS" id="PR00368">
    <property type="entry name" value="FADPNR"/>
</dbReference>
<sequence length="845" mass="92647">MKKVIVVGNGMVGYKFCEKFVAKEGSEAYKITVFGEEPRPAYDRVHLSEFFESQDAKALEMAPRSWYEEHNIELITDVRITDIHRDKKTVTSVNDEAYSYDYLVLATGSSAFVPPIKGVEKEGVFVYRTIEDLEGMLAYAAKLKAKKPNAKAAVLGGGLLGLEAGKAVMDMGLEPHIVEFAPKLMPRQLDSRSSQVLQLKLESIGLNIHLSKATNQILGDEGYITGLEFGEDDKLDVEMLIISAGIRPRDELGKTCDLEMGVRGGIVVDNKMQTSDPNIFAIGEVALYNQMIYGLVAPGYDMAEIAASQILGQVEVLMPDEIDMSTKLKLIGVDVASFGEPFMPASKGHSVIFENKTQHLYKRINVSLDGKSLLGGILVGDASDYNMLHQVYLNGMAIPEDAAQLILPATEGGAFGSALDLPDEAQICSCENVSKGQICGAIKDGSCQDLAGVISATKASTSCGGCKPMVTDLVNETLKSLGKTVKNVICEHFDYSRQELYGIIKVKKLTSFNEVLDACGTGHGCETCKPVVSSIFASLYNVTPNKEDVTQDTNDKFLANIQRNGTYSVVPRIAGGEITPEGLIVLGQIGAKYNLYTKITGGARIDFFGAQLNDLPAIWKELIDAGFESGHAYGKSLRTVKSCVGSTWCRYGLDESVSFAIALENRYKGLRSPHKIKGGVSGCIRECAEARGKDFGVIAVEGGWNLYVGGNGGATPRHAELLAEKIDNETVIKYIDRYLMYYIQTAAPLMRTAAWLDKLEGGIEQLKKIVIDDSLNIAEELEKDMQFLVDAYECEWKQAIENEDMKKRFSHFVNSEDRDDNLVFVPLREQKMPKHWEKETKAAVI</sequence>
<dbReference type="InterPro" id="IPR012744">
    <property type="entry name" value="Nitri_red_NirB"/>
</dbReference>
<dbReference type="EC" id="1.7.1.15" evidence="22"/>
<dbReference type="OrthoDB" id="9792592at2"/>
<dbReference type="GO" id="GO:0042128">
    <property type="term" value="P:nitrate assimilation"/>
    <property type="evidence" value="ECO:0007669"/>
    <property type="project" value="UniProtKB-UniRule"/>
</dbReference>
<dbReference type="Pfam" id="PF07992">
    <property type="entry name" value="Pyr_redox_2"/>
    <property type="match status" value="1"/>
</dbReference>
<comment type="cofactor">
    <cofactor evidence="16">
        <name>siroheme</name>
        <dbReference type="ChEBI" id="CHEBI:60052"/>
    </cofactor>
    <text evidence="16">Binds 1 siroheme per subunit.</text>
</comment>
<feature type="binding site" description="axial binding residue" evidence="16">
    <location>
        <position position="687"/>
    </location>
    <ligand>
        <name>siroheme</name>
        <dbReference type="ChEBI" id="CHEBI:60052"/>
    </ligand>
    <ligandPart>
        <name>Fe</name>
        <dbReference type="ChEBI" id="CHEBI:18248"/>
    </ligandPart>
</feature>
<dbReference type="Pfam" id="PF04324">
    <property type="entry name" value="Fer2_BFD"/>
    <property type="match status" value="1"/>
</dbReference>
<keyword evidence="13 15" id="KW-0534">Nitrate assimilation</keyword>
<dbReference type="InterPro" id="IPR052034">
    <property type="entry name" value="NasD-like"/>
</dbReference>
<dbReference type="InterPro" id="IPR041854">
    <property type="entry name" value="BFD-like_2Fe2S-bd_dom_sf"/>
</dbReference>
<evidence type="ECO:0000256" key="2">
    <source>
        <dbReference type="ARBA" id="ARBA00005096"/>
    </source>
</evidence>
<evidence type="ECO:0000256" key="13">
    <source>
        <dbReference type="ARBA" id="ARBA00023063"/>
    </source>
</evidence>
<evidence type="ECO:0000256" key="6">
    <source>
        <dbReference type="ARBA" id="ARBA00022630"/>
    </source>
</evidence>
<keyword evidence="9 15" id="KW-0274">FAD</keyword>
<dbReference type="GO" id="GO:0020037">
    <property type="term" value="F:heme binding"/>
    <property type="evidence" value="ECO:0007669"/>
    <property type="project" value="InterPro"/>
</dbReference>
<dbReference type="Proteomes" id="UP000319209">
    <property type="component" value="Chromosome"/>
</dbReference>
<name>A0A516GQS7_9FLAO</name>
<dbReference type="InterPro" id="IPR023753">
    <property type="entry name" value="FAD/NAD-binding_dom"/>
</dbReference>
<evidence type="ECO:0000256" key="11">
    <source>
        <dbReference type="ARBA" id="ARBA00023004"/>
    </source>
</evidence>
<evidence type="ECO:0000256" key="15">
    <source>
        <dbReference type="PIRNR" id="PIRNR037149"/>
    </source>
</evidence>
<dbReference type="InterPro" id="IPR006066">
    <property type="entry name" value="NO2/SO3_Rdtase_FeS/sirohaem_BS"/>
</dbReference>
<dbReference type="GO" id="GO:0106316">
    <property type="term" value="F:nitrite reductase (NADH) activity"/>
    <property type="evidence" value="ECO:0007669"/>
    <property type="project" value="UniProtKB-EC"/>
</dbReference>
<dbReference type="PROSITE" id="PS00365">
    <property type="entry name" value="NIR_SIR"/>
    <property type="match status" value="1"/>
</dbReference>
<dbReference type="GO" id="GO:0050661">
    <property type="term" value="F:NADP binding"/>
    <property type="evidence" value="ECO:0007669"/>
    <property type="project" value="UniProtKB-UniRule"/>
</dbReference>
<dbReference type="EMBL" id="CP041637">
    <property type="protein sequence ID" value="QDO93875.1"/>
    <property type="molecule type" value="Genomic_DNA"/>
</dbReference>
<feature type="domain" description="BFD-like [2Fe-2S]-binding" evidence="19">
    <location>
        <begin position="427"/>
        <end position="476"/>
    </location>
</feature>
<comment type="pathway">
    <text evidence="2">Nitrogen metabolism; nitrate reduction (assimilation).</text>
</comment>
<evidence type="ECO:0000313" key="23">
    <source>
        <dbReference type="Proteomes" id="UP000319209"/>
    </source>
</evidence>
<evidence type="ECO:0000259" key="20">
    <source>
        <dbReference type="Pfam" id="PF07992"/>
    </source>
</evidence>
<keyword evidence="10 22" id="KW-0560">Oxidoreductase</keyword>
<evidence type="ECO:0000313" key="22">
    <source>
        <dbReference type="EMBL" id="QDO93875.1"/>
    </source>
</evidence>
<evidence type="ECO:0000256" key="3">
    <source>
        <dbReference type="ARBA" id="ARBA00010429"/>
    </source>
</evidence>
<feature type="binding site" evidence="16">
    <location>
        <position position="649"/>
    </location>
    <ligand>
        <name>[4Fe-4S] cluster</name>
        <dbReference type="ChEBI" id="CHEBI:49883"/>
    </ligand>
</feature>
<dbReference type="AlphaFoldDB" id="A0A516GQS7"/>
<keyword evidence="4 16" id="KW-0004">4Fe-4S</keyword>
<dbReference type="InterPro" id="IPR016156">
    <property type="entry name" value="FAD/NAD-linked_Rdtase_dimer_sf"/>
</dbReference>
<dbReference type="Gene3D" id="3.30.413.10">
    <property type="entry name" value="Sulfite Reductase Hemoprotein, domain 1"/>
    <property type="match status" value="1"/>
</dbReference>
<dbReference type="CDD" id="cd19944">
    <property type="entry name" value="NirB_Fer2_BFD-like_2"/>
    <property type="match status" value="1"/>
</dbReference>
<comment type="similarity">
    <text evidence="3">Belongs to the nitrite and sulfite reductase 4Fe-4S domain family.</text>
</comment>
<keyword evidence="8 16" id="KW-0479">Metal-binding</keyword>
<feature type="binding site" evidence="16">
    <location>
        <position position="683"/>
    </location>
    <ligand>
        <name>[4Fe-4S] cluster</name>
        <dbReference type="ChEBI" id="CHEBI:49883"/>
    </ligand>
</feature>
<dbReference type="Gene3D" id="1.10.10.1100">
    <property type="entry name" value="BFD-like [2Fe-2S]-binding domain"/>
    <property type="match status" value="1"/>
</dbReference>
<keyword evidence="11 16" id="KW-0408">Iron</keyword>
<dbReference type="CDD" id="cd19943">
    <property type="entry name" value="NirB_Fer2_BFD-like_1"/>
    <property type="match status" value="1"/>
</dbReference>
<feature type="binding site" evidence="16">
    <location>
        <position position="643"/>
    </location>
    <ligand>
        <name>[4Fe-4S] cluster</name>
        <dbReference type="ChEBI" id="CHEBI:49883"/>
    </ligand>
</feature>
<organism evidence="22 23">
    <name type="scientific">Formosa sediminum</name>
    <dbReference type="NCBI Taxonomy" id="2594004"/>
    <lineage>
        <taxon>Bacteria</taxon>
        <taxon>Pseudomonadati</taxon>
        <taxon>Bacteroidota</taxon>
        <taxon>Flavobacteriia</taxon>
        <taxon>Flavobacteriales</taxon>
        <taxon>Flavobacteriaceae</taxon>
        <taxon>Formosa</taxon>
    </lineage>
</organism>
<dbReference type="PANTHER" id="PTHR43809:SF1">
    <property type="entry name" value="NITRITE REDUCTASE (NADH) LARGE SUBUNIT"/>
    <property type="match status" value="1"/>
</dbReference>
<dbReference type="GO" id="GO:0051537">
    <property type="term" value="F:2 iron, 2 sulfur cluster binding"/>
    <property type="evidence" value="ECO:0007669"/>
    <property type="project" value="UniProtKB-KW"/>
</dbReference>
<dbReference type="PRINTS" id="PR00397">
    <property type="entry name" value="SIROHAEM"/>
</dbReference>
<dbReference type="PIRSF" id="PIRSF037149">
    <property type="entry name" value="NirB"/>
    <property type="match status" value="1"/>
</dbReference>
<dbReference type="GO" id="GO:0050660">
    <property type="term" value="F:flavin adenine dinucleotide binding"/>
    <property type="evidence" value="ECO:0007669"/>
    <property type="project" value="UniProtKB-UniRule"/>
</dbReference>
<dbReference type="NCBIfam" id="NF011565">
    <property type="entry name" value="PRK14989.1"/>
    <property type="match status" value="1"/>
</dbReference>
<comment type="cofactor">
    <cofactor evidence="14">
        <name>[2Fe-2S] cluster</name>
        <dbReference type="ChEBI" id="CHEBI:190135"/>
    </cofactor>
</comment>
<dbReference type="PRINTS" id="PR00411">
    <property type="entry name" value="PNDRDTASEI"/>
</dbReference>
<dbReference type="GO" id="GO:0046872">
    <property type="term" value="F:metal ion binding"/>
    <property type="evidence" value="ECO:0007669"/>
    <property type="project" value="UniProtKB-KW"/>
</dbReference>
<reference evidence="22 23" key="1">
    <citation type="submission" date="2019-07" db="EMBL/GenBank/DDBJ databases">
        <title>Genome sequencing for Formosa sp. PS13.</title>
        <authorList>
            <person name="Park S.-J."/>
        </authorList>
    </citation>
    <scope>NUCLEOTIDE SEQUENCE [LARGE SCALE GENOMIC DNA]</scope>
    <source>
        <strain evidence="22 23">PS13</strain>
    </source>
</reference>
<evidence type="ECO:0000256" key="16">
    <source>
        <dbReference type="PIRSR" id="PIRSR037149-1"/>
    </source>
</evidence>
<dbReference type="InterPro" id="IPR006067">
    <property type="entry name" value="NO2/SO3_Rdtase_4Fe4S_dom"/>
</dbReference>
<dbReference type="InterPro" id="IPR007419">
    <property type="entry name" value="BFD-like_2Fe2S-bd_dom"/>
</dbReference>
<dbReference type="RefSeq" id="WP_143380764.1">
    <property type="nucleotide sequence ID" value="NZ_CP041637.1"/>
</dbReference>
<protein>
    <submittedName>
        <fullName evidence="22">Nitrite reductase large subunit</fullName>
        <ecNumber evidence="22">1.7.1.15</ecNumber>
    </submittedName>
</protein>
<dbReference type="GO" id="GO:0015980">
    <property type="term" value="P:energy derivation by oxidation of organic compounds"/>
    <property type="evidence" value="ECO:0007669"/>
    <property type="project" value="UniProtKB-ARBA"/>
</dbReference>
<dbReference type="Gene3D" id="3.50.50.60">
    <property type="entry name" value="FAD/NAD(P)-binding domain"/>
    <property type="match status" value="2"/>
</dbReference>
<dbReference type="Pfam" id="PF01077">
    <property type="entry name" value="NIR_SIR"/>
    <property type="match status" value="1"/>
</dbReference>
<keyword evidence="5 16" id="KW-0349">Heme</keyword>
<dbReference type="Gene3D" id="3.30.390.30">
    <property type="match status" value="1"/>
</dbReference>
<evidence type="ECO:0000256" key="10">
    <source>
        <dbReference type="ARBA" id="ARBA00023002"/>
    </source>
</evidence>
<dbReference type="KEGG" id="fop:FNB79_07725"/>
<dbReference type="FunFam" id="1.10.10.1100:FF:000002">
    <property type="entry name" value="Nitrite reductase large subunit"/>
    <property type="match status" value="1"/>
</dbReference>
<dbReference type="SUPFAM" id="SSF51905">
    <property type="entry name" value="FAD/NAD(P)-binding domain"/>
    <property type="match status" value="2"/>
</dbReference>
<dbReference type="NCBIfam" id="TIGR02374">
    <property type="entry name" value="nitri_red_nirB"/>
    <property type="match status" value="1"/>
</dbReference>